<dbReference type="EMBL" id="HACA01020975">
    <property type="protein sequence ID" value="CDW38336.1"/>
    <property type="molecule type" value="Transcribed_RNA"/>
</dbReference>
<proteinExistence type="predicted"/>
<protein>
    <submittedName>
        <fullName evidence="1">Uncharacterized protein</fullName>
    </submittedName>
</protein>
<sequence>MPYLLIQSQRESQHGRLLQSPQAPCRVMVEEHVLRDNYVFTQVSALASTSKKVQHIWR</sequence>
<name>A0A0K2UKY1_LEPSM</name>
<organism evidence="1">
    <name type="scientific">Lepeophtheirus salmonis</name>
    <name type="common">Salmon louse</name>
    <name type="synonym">Caligus salmonis</name>
    <dbReference type="NCBI Taxonomy" id="72036"/>
    <lineage>
        <taxon>Eukaryota</taxon>
        <taxon>Metazoa</taxon>
        <taxon>Ecdysozoa</taxon>
        <taxon>Arthropoda</taxon>
        <taxon>Crustacea</taxon>
        <taxon>Multicrustacea</taxon>
        <taxon>Hexanauplia</taxon>
        <taxon>Copepoda</taxon>
        <taxon>Siphonostomatoida</taxon>
        <taxon>Caligidae</taxon>
        <taxon>Lepeophtheirus</taxon>
    </lineage>
</organism>
<dbReference type="AlphaFoldDB" id="A0A0K2UKY1"/>
<evidence type="ECO:0000313" key="1">
    <source>
        <dbReference type="EMBL" id="CDW38336.1"/>
    </source>
</evidence>
<accession>A0A0K2UKY1</accession>
<reference evidence="1" key="1">
    <citation type="submission" date="2014-05" db="EMBL/GenBank/DDBJ databases">
        <authorList>
            <person name="Chronopoulou M."/>
        </authorList>
    </citation>
    <scope>NUCLEOTIDE SEQUENCE</scope>
    <source>
        <tissue evidence="1">Whole organism</tissue>
    </source>
</reference>